<dbReference type="InterPro" id="IPR029382">
    <property type="entry name" value="NCU-G1"/>
</dbReference>
<dbReference type="AlphaFoldDB" id="A0A1Y3B4J9"/>
<dbReference type="PANTHER" id="PTHR31981:SF1">
    <property type="entry name" value="GLYCOSYLATED LYSOSOMAL MEMBRANE PROTEIN"/>
    <property type="match status" value="1"/>
</dbReference>
<keyword evidence="13" id="KW-1185">Reference proteome</keyword>
<proteinExistence type="inferred from homology"/>
<feature type="chain" id="PRO_5012395575" evidence="11">
    <location>
        <begin position="21"/>
        <end position="265"/>
    </location>
</feature>
<organism evidence="12 13">
    <name type="scientific">Euroglyphus maynei</name>
    <name type="common">Mayne's house dust mite</name>
    <dbReference type="NCBI Taxonomy" id="6958"/>
    <lineage>
        <taxon>Eukaryota</taxon>
        <taxon>Metazoa</taxon>
        <taxon>Ecdysozoa</taxon>
        <taxon>Arthropoda</taxon>
        <taxon>Chelicerata</taxon>
        <taxon>Arachnida</taxon>
        <taxon>Acari</taxon>
        <taxon>Acariformes</taxon>
        <taxon>Sarcoptiformes</taxon>
        <taxon>Astigmata</taxon>
        <taxon>Psoroptidia</taxon>
        <taxon>Analgoidea</taxon>
        <taxon>Pyroglyphidae</taxon>
        <taxon>Pyroglyphinae</taxon>
        <taxon>Euroglyphus</taxon>
    </lineage>
</organism>
<evidence type="ECO:0000256" key="5">
    <source>
        <dbReference type="ARBA" id="ARBA00023136"/>
    </source>
</evidence>
<comment type="similarity">
    <text evidence="1">Belongs to the GLMP family.</text>
</comment>
<name>A0A1Y3B4J9_EURMA</name>
<dbReference type="GO" id="GO:0005765">
    <property type="term" value="C:lysosomal membrane"/>
    <property type="evidence" value="ECO:0007669"/>
    <property type="project" value="UniProtKB-SubCell"/>
</dbReference>
<evidence type="ECO:0000256" key="1">
    <source>
        <dbReference type="ARBA" id="ARBA00010599"/>
    </source>
</evidence>
<protein>
    <submittedName>
        <fullName evidence="12">Uncharacterized protein</fullName>
    </submittedName>
</protein>
<evidence type="ECO:0000256" key="8">
    <source>
        <dbReference type="ARBA" id="ARBA00024176"/>
    </source>
</evidence>
<comment type="subcellular location">
    <subcellularLocation>
        <location evidence="9">Lysosome membrane</location>
        <topology evidence="9">Single-pass type I membrane protein</topology>
        <orientation evidence="9">Lumenal side</orientation>
    </subcellularLocation>
</comment>
<comment type="caution">
    <text evidence="12">The sequence shown here is derived from an EMBL/GenBank/DDBJ whole genome shotgun (WGS) entry which is preliminary data.</text>
</comment>
<keyword evidence="7" id="KW-0458">Lysosome</keyword>
<evidence type="ECO:0000256" key="2">
    <source>
        <dbReference type="ARBA" id="ARBA00022692"/>
    </source>
</evidence>
<keyword evidence="6" id="KW-0325">Glycoprotein</keyword>
<evidence type="ECO:0000256" key="7">
    <source>
        <dbReference type="ARBA" id="ARBA00023228"/>
    </source>
</evidence>
<evidence type="ECO:0000256" key="4">
    <source>
        <dbReference type="ARBA" id="ARBA00022989"/>
    </source>
</evidence>
<keyword evidence="2" id="KW-0812">Transmembrane</keyword>
<evidence type="ECO:0000256" key="11">
    <source>
        <dbReference type="SAM" id="SignalP"/>
    </source>
</evidence>
<keyword evidence="3 11" id="KW-0732">Signal</keyword>
<dbReference type="Pfam" id="PF15065">
    <property type="entry name" value="NCU-G1"/>
    <property type="match status" value="1"/>
</dbReference>
<sequence>MANYIFLVSIFILGILSVRPERILFYEQNPGCNITDNDYCNNTHIVHIQSDADNMNQSTYHNLWIFSNGYKPAIILFETEPTARLVIDWSKFFQHENNDSIFFQNGIVRNSFGFELSDLFIVNMTSKQQLLYNIPIHQLNWSVNFTERHDNRSSIEATFFNNNNNPKIGNFRFHLKSSGRSGREKMLPKLIYSEAGNLLRFEIEQLFIPESLQQNSTQLQICANLTTILDGHRMNSHIEKYTSMDDEYTPGVFHKNSFLIKFPSP</sequence>
<keyword evidence="5" id="KW-0472">Membrane</keyword>
<comment type="function">
    <text evidence="8">Required to protect lysosomal transporter MFSD1 from lysosomal proteolysis and for MFSD1 lysosomal localization.</text>
</comment>
<feature type="signal peptide" evidence="11">
    <location>
        <begin position="1"/>
        <end position="20"/>
    </location>
</feature>
<evidence type="ECO:0000313" key="12">
    <source>
        <dbReference type="EMBL" id="OTF74984.1"/>
    </source>
</evidence>
<accession>A0A1Y3B4J9</accession>
<evidence type="ECO:0000313" key="13">
    <source>
        <dbReference type="Proteomes" id="UP000194236"/>
    </source>
</evidence>
<evidence type="ECO:0000256" key="6">
    <source>
        <dbReference type="ARBA" id="ARBA00023180"/>
    </source>
</evidence>
<dbReference type="PANTHER" id="PTHR31981">
    <property type="entry name" value="GLYCOSYLATED LYSOSOMAL MEMBRANE PROTEIN"/>
    <property type="match status" value="1"/>
</dbReference>
<evidence type="ECO:0000256" key="3">
    <source>
        <dbReference type="ARBA" id="ARBA00022729"/>
    </source>
</evidence>
<gene>
    <name evidence="12" type="ORF">BLA29_000207</name>
</gene>
<evidence type="ECO:0000256" key="9">
    <source>
        <dbReference type="ARBA" id="ARBA00024189"/>
    </source>
</evidence>
<keyword evidence="4" id="KW-1133">Transmembrane helix</keyword>
<dbReference type="EMBL" id="MUJZ01044272">
    <property type="protein sequence ID" value="OTF74984.1"/>
    <property type="molecule type" value="Genomic_DNA"/>
</dbReference>
<evidence type="ECO:0000256" key="10">
    <source>
        <dbReference type="ARBA" id="ARBA00044960"/>
    </source>
</evidence>
<dbReference type="OrthoDB" id="6264340at2759"/>
<dbReference type="Proteomes" id="UP000194236">
    <property type="component" value="Unassembled WGS sequence"/>
</dbReference>
<reference evidence="12 13" key="1">
    <citation type="submission" date="2017-03" db="EMBL/GenBank/DDBJ databases">
        <title>Genome Survey of Euroglyphus maynei.</title>
        <authorList>
            <person name="Arlian L.G."/>
            <person name="Morgan M.S."/>
            <person name="Rider S.D."/>
        </authorList>
    </citation>
    <scope>NUCLEOTIDE SEQUENCE [LARGE SCALE GENOMIC DNA]</scope>
    <source>
        <strain evidence="12">Arlian Lab</strain>
        <tissue evidence="12">Whole body</tissue>
    </source>
</reference>
<comment type="subunit">
    <text evidence="10">Interacts (via lumenal domain) with lysosomal protein MFSD1; the interaction starts while both proteins are still in the endoplasmic reticulum and is required for stabilization of MFSD1 in lysosomes but has no direct effect on its targeting to lysosomes or transporter activity.</text>
</comment>